<dbReference type="Pfam" id="PF02486">
    <property type="entry name" value="Rep_trans"/>
    <property type="match status" value="1"/>
</dbReference>
<proteinExistence type="predicted"/>
<dbReference type="EMBL" id="ANKB01000109">
    <property type="protein sequence ID" value="EPC62467.1"/>
    <property type="molecule type" value="Genomic_DNA"/>
</dbReference>
<dbReference type="Proteomes" id="UP000014285">
    <property type="component" value="Unassembled WGS sequence"/>
</dbReference>
<feature type="domain" description="Replication initiation protein-like C-terminal" evidence="1">
    <location>
        <begin position="93"/>
        <end position="184"/>
    </location>
</feature>
<gene>
    <name evidence="2" type="ORF">Lpl14_14911</name>
</gene>
<protein>
    <recommendedName>
        <fullName evidence="1">Replication initiation protein-like C-terminal domain-containing protein</fullName>
    </recommendedName>
</protein>
<dbReference type="AlphaFoldDB" id="A0A829GQC2"/>
<organism evidence="2 3">
    <name type="scientific">Lacticaseibacillus paracasei subsp. tolerans Lpl14</name>
    <dbReference type="NCBI Taxonomy" id="1256229"/>
    <lineage>
        <taxon>Bacteria</taxon>
        <taxon>Bacillati</taxon>
        <taxon>Bacillota</taxon>
        <taxon>Bacilli</taxon>
        <taxon>Lactobacillales</taxon>
        <taxon>Lactobacillaceae</taxon>
        <taxon>Lacticaseibacillus</taxon>
    </lineage>
</organism>
<dbReference type="InterPro" id="IPR003491">
    <property type="entry name" value="REP-like_C"/>
</dbReference>
<name>A0A829GQC2_LACPA</name>
<sequence>MYKTAVCVDRITVVGVLHNYSLAMIHDEFGLRLHDGAFYLDRVDDDDNTVNIAFMAEDVRRPEHWRLDFNPAHLYQQEKQILSDVIQKMDHAHFTRLDIAFDIFNNPLAMRHRVFRFNVGEKQIVTEYRGKGKSLETIYWGARKSQEQIRLYDKFVEQRQKKQPLPEGVKQWARLELQLRGKRPEEWQKSAEKMLSQFHLDNLQKLPVTERVMLHSLVDGTVQWQELADATRARYRKLIREAEGFDDSLAQKLRNELNAHIKDLDKELQLYLSEFQITTK</sequence>
<accession>A0A829GQC2</accession>
<evidence type="ECO:0000313" key="3">
    <source>
        <dbReference type="Proteomes" id="UP000014285"/>
    </source>
</evidence>
<comment type="caution">
    <text evidence="2">The sequence shown here is derived from an EMBL/GenBank/DDBJ whole genome shotgun (WGS) entry which is preliminary data.</text>
</comment>
<evidence type="ECO:0000259" key="1">
    <source>
        <dbReference type="Pfam" id="PF02486"/>
    </source>
</evidence>
<evidence type="ECO:0000313" key="2">
    <source>
        <dbReference type="EMBL" id="EPC62467.1"/>
    </source>
</evidence>
<dbReference type="RefSeq" id="WP_016373421.1">
    <property type="nucleotide sequence ID" value="NZ_ANKB01000109.1"/>
</dbReference>
<reference evidence="2 3" key="1">
    <citation type="journal article" date="2013" name="PLoS ONE">
        <title>Lactobacillus paracasei comparative genomics: towards species pan-genome definition and exploitation of diversity.</title>
        <authorList>
            <person name="Smokvina T."/>
            <person name="Wels M."/>
            <person name="Polka J."/>
            <person name="Chervaux C."/>
            <person name="Brisse S."/>
            <person name="Boekhorst J."/>
            <person name="van Hylckama Vlieg J.E."/>
            <person name="Siezen R.J."/>
        </authorList>
    </citation>
    <scope>NUCLEOTIDE SEQUENCE [LARGE SCALE GENOMIC DNA]</scope>
    <source>
        <strain evidence="2 3">Lpl14</strain>
    </source>
</reference>